<dbReference type="EMBL" id="AMXE01000001">
    <property type="protein sequence ID" value="ENO90731.1"/>
    <property type="molecule type" value="Genomic_DNA"/>
</dbReference>
<dbReference type="STRING" id="1123367.GCA_000621305_01683"/>
<sequence length="64" mass="7086">MDSELAQLEAQLEQLISLHNRTKAENVGLHGRVAQLDAENRQLAAKLKLAVDRLDALLDKLPEA</sequence>
<reference evidence="2 3" key="1">
    <citation type="submission" date="2012-09" db="EMBL/GenBank/DDBJ databases">
        <title>Draft Genome Sequences of 6 Strains from Genus Thauera.</title>
        <authorList>
            <person name="Liu B."/>
            <person name="Shapleigh J.P."/>
            <person name="Frostegard A.H."/>
        </authorList>
    </citation>
    <scope>NUCLEOTIDE SEQUENCE [LARGE SCALE GENOMIC DNA]</scope>
    <source>
        <strain evidence="3">47Lol / DSM 12138</strain>
    </source>
</reference>
<protein>
    <recommendedName>
        <fullName evidence="4">DUF904 domain-containing protein</fullName>
    </recommendedName>
</protein>
<evidence type="ECO:0000313" key="3">
    <source>
        <dbReference type="Proteomes" id="UP000013232"/>
    </source>
</evidence>
<dbReference type="OrthoDB" id="9181920at2"/>
<evidence type="ECO:0000256" key="1">
    <source>
        <dbReference type="SAM" id="Coils"/>
    </source>
</evidence>
<keyword evidence="3" id="KW-1185">Reference proteome</keyword>
<comment type="caution">
    <text evidence="2">The sequence shown here is derived from an EMBL/GenBank/DDBJ whole genome shotgun (WGS) entry which is preliminary data.</text>
</comment>
<dbReference type="AlphaFoldDB" id="N6Y8S8"/>
<accession>N6Y8S8</accession>
<evidence type="ECO:0008006" key="4">
    <source>
        <dbReference type="Google" id="ProtNLM"/>
    </source>
</evidence>
<dbReference type="Proteomes" id="UP000013232">
    <property type="component" value="Unassembled WGS sequence"/>
</dbReference>
<gene>
    <name evidence="2" type="ORF">C666_00855</name>
</gene>
<feature type="coiled-coil region" evidence="1">
    <location>
        <begin position="5"/>
        <end position="60"/>
    </location>
</feature>
<evidence type="ECO:0000313" key="2">
    <source>
        <dbReference type="EMBL" id="ENO90731.1"/>
    </source>
</evidence>
<proteinExistence type="predicted"/>
<dbReference type="eggNOG" id="ENOG5033A0Q">
    <property type="taxonomic scope" value="Bacteria"/>
</dbReference>
<keyword evidence="1" id="KW-0175">Coiled coil</keyword>
<name>N6Y8S8_THAL4</name>
<organism evidence="2 3">
    <name type="scientific">Thauera linaloolentis (strain DSM 12138 / JCM 21573 / CCUG 41526 / CIP 105981 / IAM 15112 / NBRC 102519 / 47Lol)</name>
    <dbReference type="NCBI Taxonomy" id="1123367"/>
    <lineage>
        <taxon>Bacteria</taxon>
        <taxon>Pseudomonadati</taxon>
        <taxon>Pseudomonadota</taxon>
        <taxon>Betaproteobacteria</taxon>
        <taxon>Rhodocyclales</taxon>
        <taxon>Zoogloeaceae</taxon>
        <taxon>Thauera</taxon>
    </lineage>
</organism>
<dbReference type="RefSeq" id="WP_004332530.1">
    <property type="nucleotide sequence ID" value="NZ_AMXE01000001.1"/>
</dbReference>